<evidence type="ECO:0000313" key="4">
    <source>
        <dbReference type="Proteomes" id="UP000033710"/>
    </source>
</evidence>
<dbReference type="Proteomes" id="UP000033710">
    <property type="component" value="Unassembled WGS sequence"/>
</dbReference>
<sequence length="655" mass="71929">MPFEQTITIINNSGKIISTGKHLVGIFKEARSAYKEKKETLRQERHSGIRRARTFDLSRSGGYHGPPCEVEEYDDAHHYDQREGYYHNHRSLGQAASPLYLEDGGHSRRLSLDGGDRRSHYSLNNRQPRRSQRSSTGSGTSVNGTRSSFRPHQPPLNAHNLRDLSEACDGHSQAPDSRRNSYGLNAKTSGHNLVPLRSALNDIPPRSVTHTAALPQGSSNSPAVALSSPRASILVHRPRSFSALSRQLKDSGNVPPPKLIDTNLAYGNIPPDLESRIDLDPEAFVVDAADEFKESYATTLVDRIETLLNEAQCIHHTAASIIRHLQDKPEAAAAVAVTLAELSALLTKLSPAYLGVVKGGSPAVFALLASPQFLIGTSIVVGATVILFGGWKIVKRISEVRAAPEEGKQAFATGDQSGGFSQQHAAGIDSEIQLDTAEEPLSALRSSSRGYEEALVLEEELCTIETWRRGIEPVLDGGPGIKPWEASEVDLELISPKAMRSCIGDDDQRTLKSARTAKSLGHMSTRNTRYYHRHRQSHHQNSIRSSEQVTRTDDSPDKRQSRSNDRRRDEIRKPARSSRTRHGDAESSESARSTTSRSNRHGGRSRTGDGRILDNSPSGPASGTSTVQSRERGNQNTGSSMLKQLFKRKKEKDNK</sequence>
<name>A0A0F2LUP0_SPOSC</name>
<dbReference type="GeneID" id="27663274"/>
<keyword evidence="2" id="KW-0472">Membrane</keyword>
<feature type="compositionally biased region" description="Polar residues" evidence="1">
    <location>
        <begin position="615"/>
        <end position="642"/>
    </location>
</feature>
<feature type="compositionally biased region" description="Basic residues" evidence="1">
    <location>
        <begin position="645"/>
        <end position="655"/>
    </location>
</feature>
<feature type="compositionally biased region" description="Polar residues" evidence="1">
    <location>
        <begin position="180"/>
        <end position="189"/>
    </location>
</feature>
<feature type="compositionally biased region" description="Low complexity" evidence="1">
    <location>
        <begin position="588"/>
        <end position="597"/>
    </location>
</feature>
<protein>
    <submittedName>
        <fullName evidence="3">Uncharacterized protein</fullName>
    </submittedName>
</protein>
<accession>A0A0F2LUP0</accession>
<dbReference type="AlphaFoldDB" id="A0A0F2LUP0"/>
<dbReference type="KEGG" id="ssck:SPSK_01066"/>
<evidence type="ECO:0000313" key="3">
    <source>
        <dbReference type="EMBL" id="KJR81182.1"/>
    </source>
</evidence>
<gene>
    <name evidence="3" type="ORF">SPSK_01066</name>
</gene>
<proteinExistence type="predicted"/>
<dbReference type="VEuPathDB" id="FungiDB:SPSK_01066"/>
<feature type="region of interest" description="Disordered" evidence="1">
    <location>
        <begin position="532"/>
        <end position="655"/>
    </location>
</feature>
<feature type="compositionally biased region" description="Basic and acidic residues" evidence="1">
    <location>
        <begin position="550"/>
        <end position="573"/>
    </location>
</feature>
<evidence type="ECO:0000256" key="2">
    <source>
        <dbReference type="SAM" id="Phobius"/>
    </source>
</evidence>
<organism evidence="3 4">
    <name type="scientific">Sporothrix schenckii 1099-18</name>
    <dbReference type="NCBI Taxonomy" id="1397361"/>
    <lineage>
        <taxon>Eukaryota</taxon>
        <taxon>Fungi</taxon>
        <taxon>Dikarya</taxon>
        <taxon>Ascomycota</taxon>
        <taxon>Pezizomycotina</taxon>
        <taxon>Sordariomycetes</taxon>
        <taxon>Sordariomycetidae</taxon>
        <taxon>Ophiostomatales</taxon>
        <taxon>Ophiostomataceae</taxon>
        <taxon>Sporothrix</taxon>
    </lineage>
</organism>
<feature type="transmembrane region" description="Helical" evidence="2">
    <location>
        <begin position="373"/>
        <end position="391"/>
    </location>
</feature>
<feature type="compositionally biased region" description="Basic and acidic residues" evidence="1">
    <location>
        <begin position="103"/>
        <end position="119"/>
    </location>
</feature>
<keyword evidence="2" id="KW-0812">Transmembrane</keyword>
<evidence type="ECO:0000256" key="1">
    <source>
        <dbReference type="SAM" id="MobiDB-lite"/>
    </source>
</evidence>
<comment type="caution">
    <text evidence="3">The sequence shown here is derived from an EMBL/GenBank/DDBJ whole genome shotgun (WGS) entry which is preliminary data.</text>
</comment>
<reference evidence="3 4" key="2">
    <citation type="journal article" date="2015" name="Eukaryot. Cell">
        <title>Asexual propagation of a virulent clone complex in a human and feline outbreak of sporotrichosis.</title>
        <authorList>
            <person name="Teixeira Mde M."/>
            <person name="Rodrigues A.M."/>
            <person name="Tsui C.K."/>
            <person name="de Almeida L.G."/>
            <person name="Van Diepeningen A.D."/>
            <person name="van den Ende B.G."/>
            <person name="Fernandes G.F."/>
            <person name="Kano R."/>
            <person name="Hamelin R.C."/>
            <person name="Lopes-Bezerra L.M."/>
            <person name="Vasconcelos A.T."/>
            <person name="de Hoog S."/>
            <person name="de Camargo Z.P."/>
            <person name="Felipe M.S."/>
        </authorList>
    </citation>
    <scope>NUCLEOTIDE SEQUENCE [LARGE SCALE GENOMIC DNA]</scope>
    <source>
        <strain evidence="3 4">1099-18</strain>
    </source>
</reference>
<dbReference type="OrthoDB" id="5402307at2759"/>
<reference evidence="3 4" key="1">
    <citation type="journal article" date="2014" name="BMC Genomics">
        <title>Comparative genomics of the major fungal agents of human and animal Sporotrichosis: Sporothrix schenckii and Sporothrix brasiliensis.</title>
        <authorList>
            <person name="Teixeira M.M."/>
            <person name="de Almeida L.G."/>
            <person name="Kubitschek-Barreira P."/>
            <person name="Alves F.L."/>
            <person name="Kioshima E.S."/>
            <person name="Abadio A.K."/>
            <person name="Fernandes L."/>
            <person name="Derengowski L.S."/>
            <person name="Ferreira K.S."/>
            <person name="Souza R.C."/>
            <person name="Ruiz J.C."/>
            <person name="de Andrade N.C."/>
            <person name="Paes H.C."/>
            <person name="Nicola A.M."/>
            <person name="Albuquerque P."/>
            <person name="Gerber A.L."/>
            <person name="Martins V.P."/>
            <person name="Peconick L.D."/>
            <person name="Neto A.V."/>
            <person name="Chaucanez C.B."/>
            <person name="Silva P.A."/>
            <person name="Cunha O.L."/>
            <person name="de Oliveira F.F."/>
            <person name="dos Santos T.C."/>
            <person name="Barros A.L."/>
            <person name="Soares M.A."/>
            <person name="de Oliveira L.M."/>
            <person name="Marini M.M."/>
            <person name="Villalobos-Duno H."/>
            <person name="Cunha M.M."/>
            <person name="de Hoog S."/>
            <person name="da Silveira J.F."/>
            <person name="Henrissat B."/>
            <person name="Nino-Vega G.A."/>
            <person name="Cisalpino P.S."/>
            <person name="Mora-Montes H.M."/>
            <person name="Almeida S.R."/>
            <person name="Stajich J.E."/>
            <person name="Lopes-Bezerra L.M."/>
            <person name="Vasconcelos A.T."/>
            <person name="Felipe M.S."/>
        </authorList>
    </citation>
    <scope>NUCLEOTIDE SEQUENCE [LARGE SCALE GENOMIC DNA]</scope>
    <source>
        <strain evidence="3 4">1099-18</strain>
    </source>
</reference>
<dbReference type="EMBL" id="AXCR01000011">
    <property type="protein sequence ID" value="KJR81182.1"/>
    <property type="molecule type" value="Genomic_DNA"/>
</dbReference>
<keyword evidence="2" id="KW-1133">Transmembrane helix</keyword>
<dbReference type="RefSeq" id="XP_016583858.1">
    <property type="nucleotide sequence ID" value="XM_016727997.1"/>
</dbReference>
<feature type="compositionally biased region" description="Basic and acidic residues" evidence="1">
    <location>
        <begin position="160"/>
        <end position="169"/>
    </location>
</feature>
<feature type="region of interest" description="Disordered" evidence="1">
    <location>
        <begin position="99"/>
        <end position="189"/>
    </location>
</feature>
<feature type="compositionally biased region" description="Low complexity" evidence="1">
    <location>
        <begin position="133"/>
        <end position="148"/>
    </location>
</feature>